<protein>
    <recommendedName>
        <fullName evidence="4">Secreted protein</fullName>
    </recommendedName>
</protein>
<dbReference type="PANTHER" id="PTHR36848">
    <property type="entry name" value="DNA-BINDING PROTEIN (PUTATIVE SECRETED PROTEIN)-RELATED"/>
    <property type="match status" value="1"/>
</dbReference>
<evidence type="ECO:0000313" key="2">
    <source>
        <dbReference type="EMBL" id="THV06677.1"/>
    </source>
</evidence>
<gene>
    <name evidence="2" type="ORF">K435DRAFT_743134</name>
</gene>
<keyword evidence="1" id="KW-0732">Signal</keyword>
<dbReference type="OrthoDB" id="2588159at2759"/>
<reference evidence="2 3" key="1">
    <citation type="journal article" date="2019" name="Nat. Ecol. Evol.">
        <title>Megaphylogeny resolves global patterns of mushroom evolution.</title>
        <authorList>
            <person name="Varga T."/>
            <person name="Krizsan K."/>
            <person name="Foldi C."/>
            <person name="Dima B."/>
            <person name="Sanchez-Garcia M."/>
            <person name="Sanchez-Ramirez S."/>
            <person name="Szollosi G.J."/>
            <person name="Szarkandi J.G."/>
            <person name="Papp V."/>
            <person name="Albert L."/>
            <person name="Andreopoulos W."/>
            <person name="Angelini C."/>
            <person name="Antonin V."/>
            <person name="Barry K.W."/>
            <person name="Bougher N.L."/>
            <person name="Buchanan P."/>
            <person name="Buyck B."/>
            <person name="Bense V."/>
            <person name="Catcheside P."/>
            <person name="Chovatia M."/>
            <person name="Cooper J."/>
            <person name="Damon W."/>
            <person name="Desjardin D."/>
            <person name="Finy P."/>
            <person name="Geml J."/>
            <person name="Haridas S."/>
            <person name="Hughes K."/>
            <person name="Justo A."/>
            <person name="Karasinski D."/>
            <person name="Kautmanova I."/>
            <person name="Kiss B."/>
            <person name="Kocsube S."/>
            <person name="Kotiranta H."/>
            <person name="LaButti K.M."/>
            <person name="Lechner B.E."/>
            <person name="Liimatainen K."/>
            <person name="Lipzen A."/>
            <person name="Lukacs Z."/>
            <person name="Mihaltcheva S."/>
            <person name="Morgado L.N."/>
            <person name="Niskanen T."/>
            <person name="Noordeloos M.E."/>
            <person name="Ohm R.A."/>
            <person name="Ortiz-Santana B."/>
            <person name="Ovrebo C."/>
            <person name="Racz N."/>
            <person name="Riley R."/>
            <person name="Savchenko A."/>
            <person name="Shiryaev A."/>
            <person name="Soop K."/>
            <person name="Spirin V."/>
            <person name="Szebenyi C."/>
            <person name="Tomsovsky M."/>
            <person name="Tulloss R.E."/>
            <person name="Uehling J."/>
            <person name="Grigoriev I.V."/>
            <person name="Vagvolgyi C."/>
            <person name="Papp T."/>
            <person name="Martin F.M."/>
            <person name="Miettinen O."/>
            <person name="Hibbett D.S."/>
            <person name="Nagy L.G."/>
        </authorList>
    </citation>
    <scope>NUCLEOTIDE SEQUENCE [LARGE SCALE GENOMIC DNA]</scope>
    <source>
        <strain evidence="2 3">CBS 962.96</strain>
    </source>
</reference>
<sequence>MRTQFVAFIAQLIFLLPFTASFAKAQKLPQDLPQGSFATPKTGVKWRFWIEDAAVDLDILRSDISEMSRVGASGFQFLCFQDYGGPVLIDPTEVAFGSDRFVNVTAVAIEAAIANNLTIDFTTGPAQGAGVPVFPDDVDMDGMNTELVFGSHFLEAGEHFDGPLPAPTILPFRNNLGSPVTGVNVTTMKLIGVIGASLAPGSNTSANRDSLDFNSVVDLTPQVQGSVDDSTASISWTPSFNGTSVLLAYFSRRNGFPEARGGFNGPEPDKPGSWGSFVVDHFSPSGANITAQFIDSNILAREDIGALLKQPGVGQYMWEDSMEFVAQVFWTAALPERFLERHGYNTSLALPVLHSLRPSIQSQVPNQTFDYGDSIDSNKFTNDYADTLTSLYIDYMTAVSTWARSVGLTYSNQPAYNFHLDTAASAAIPDTPEIESLGVPLIDEARQLSGGVHLGNRTIFSSETAARPGEAYAIRMIEILEDAKTQYAGSVNVVMLHGLAHSSDYPNTTWPGFTTFQYRFAEMHGPRMPAWDYYREYLDFLARTQHVLQQGVAKVDLAVYRKGYDITTDQPFQGTSLIEAGYTYEYVSPENFKLPGVSVVDGRLAPSGPAYKAFVLSRISNITVDAAQTLVEYADSGLPIVFVGSTPDDIPGFEIGDEQKSKVQNLMDELVGKPTVKIVDNEEDVASALAGMGVSPAASANPESPNLYTIVRQVEDESGSGMTAHYYLFNSNVSTSGSVTGPINFTLTLNPGFKGTPFTLDPWTGEVNPVAVYTVDDDGVISIPSVSLAPAQTALFTVTTLSSLEGVDVPSSHLTGVDADVSVVGFSDTAELRSFEDGEKQISFSNGSSQTVSFSLKGETTRELDGWELNITAWTPPADITVNQTHSLLVPLTPINLTQGLLPWDQLEVEGVNMTNISGVGTYVTSFEWDHTEDDGVGVQLDFGEVFHTVKAWLNGVQIPTADPTNPVVDISALVKQGTNTLRVDTASTFTNAINALGLEVISLGVPHSEDVDNQHYGLIAPVTLVPYGRVNITL</sequence>
<proteinExistence type="predicted"/>
<dbReference type="EMBL" id="ML179041">
    <property type="protein sequence ID" value="THV06677.1"/>
    <property type="molecule type" value="Genomic_DNA"/>
</dbReference>
<dbReference type="Proteomes" id="UP000297245">
    <property type="component" value="Unassembled WGS sequence"/>
</dbReference>
<accession>A0A4S8MU10</accession>
<dbReference type="Gene3D" id="2.60.120.260">
    <property type="entry name" value="Galactose-binding domain-like"/>
    <property type="match status" value="1"/>
</dbReference>
<keyword evidence="3" id="KW-1185">Reference proteome</keyword>
<evidence type="ECO:0008006" key="4">
    <source>
        <dbReference type="Google" id="ProtNLM"/>
    </source>
</evidence>
<dbReference type="InterPro" id="IPR008979">
    <property type="entry name" value="Galactose-bd-like_sf"/>
</dbReference>
<evidence type="ECO:0000256" key="1">
    <source>
        <dbReference type="SAM" id="SignalP"/>
    </source>
</evidence>
<dbReference type="PANTHER" id="PTHR36848:SF2">
    <property type="entry name" value="SECRETED PROTEIN"/>
    <property type="match status" value="1"/>
</dbReference>
<dbReference type="Pfam" id="PF17132">
    <property type="entry name" value="Glyco_hydro_106"/>
    <property type="match status" value="1"/>
</dbReference>
<dbReference type="AlphaFoldDB" id="A0A4S8MU10"/>
<evidence type="ECO:0000313" key="3">
    <source>
        <dbReference type="Proteomes" id="UP000297245"/>
    </source>
</evidence>
<feature type="chain" id="PRO_5020761736" description="Secreted protein" evidence="1">
    <location>
        <begin position="26"/>
        <end position="1035"/>
    </location>
</feature>
<dbReference type="InterPro" id="IPR053161">
    <property type="entry name" value="Ulvan_degrading_GH"/>
</dbReference>
<name>A0A4S8MU10_DENBC</name>
<feature type="signal peptide" evidence="1">
    <location>
        <begin position="1"/>
        <end position="25"/>
    </location>
</feature>
<dbReference type="SUPFAM" id="SSF49785">
    <property type="entry name" value="Galactose-binding domain-like"/>
    <property type="match status" value="1"/>
</dbReference>
<organism evidence="2 3">
    <name type="scientific">Dendrothele bispora (strain CBS 962.96)</name>
    <dbReference type="NCBI Taxonomy" id="1314807"/>
    <lineage>
        <taxon>Eukaryota</taxon>
        <taxon>Fungi</taxon>
        <taxon>Dikarya</taxon>
        <taxon>Basidiomycota</taxon>
        <taxon>Agaricomycotina</taxon>
        <taxon>Agaricomycetes</taxon>
        <taxon>Agaricomycetidae</taxon>
        <taxon>Agaricales</taxon>
        <taxon>Agaricales incertae sedis</taxon>
        <taxon>Dendrothele</taxon>
    </lineage>
</organism>